<gene>
    <name evidence="2" type="ORF">CVT26_004450</name>
</gene>
<feature type="region of interest" description="Disordered" evidence="1">
    <location>
        <begin position="210"/>
        <end position="243"/>
    </location>
</feature>
<sequence length="243" mass="27434">QQVDLDHERIYSASADDTLRIWDRYKGDCSHVLEAANSFSKISVTPSYIIATPRSASTLFIWDIVSGKLEHRIDNQWTWDLGPIRGKERTLSTIEIDQDPGVYWFRVWDLKSGQLRRTSSLEAGLERILFFRGGLFIGLAAEGEEYVLKVWDFSANYPLDGEVKNNDHGIPRDNVIDMTEEVGKDDCGMTVIPSPSSSAVEGALTGNSIIAAKRKRSATREPFPRRKREKNDEHDEQVSTSLS</sequence>
<dbReference type="Proteomes" id="UP000284706">
    <property type="component" value="Unassembled WGS sequence"/>
</dbReference>
<dbReference type="OrthoDB" id="538223at2759"/>
<dbReference type="AlphaFoldDB" id="A0A409W6V1"/>
<feature type="compositionally biased region" description="Basic and acidic residues" evidence="1">
    <location>
        <begin position="218"/>
        <end position="237"/>
    </location>
</feature>
<protein>
    <submittedName>
        <fullName evidence="2">Uncharacterized protein</fullName>
    </submittedName>
</protein>
<keyword evidence="3" id="KW-1185">Reference proteome</keyword>
<dbReference type="InterPro" id="IPR036322">
    <property type="entry name" value="WD40_repeat_dom_sf"/>
</dbReference>
<dbReference type="InParanoid" id="A0A409W6V1"/>
<evidence type="ECO:0000313" key="2">
    <source>
        <dbReference type="EMBL" id="PPQ74257.1"/>
    </source>
</evidence>
<proteinExistence type="predicted"/>
<comment type="caution">
    <text evidence="2">The sequence shown here is derived from an EMBL/GenBank/DDBJ whole genome shotgun (WGS) entry which is preliminary data.</text>
</comment>
<dbReference type="EMBL" id="NHYE01005353">
    <property type="protein sequence ID" value="PPQ74257.1"/>
    <property type="molecule type" value="Genomic_DNA"/>
</dbReference>
<reference evidence="2 3" key="1">
    <citation type="journal article" date="2018" name="Evol. Lett.">
        <title>Horizontal gene cluster transfer increased hallucinogenic mushroom diversity.</title>
        <authorList>
            <person name="Reynolds H.T."/>
            <person name="Vijayakumar V."/>
            <person name="Gluck-Thaler E."/>
            <person name="Korotkin H.B."/>
            <person name="Matheny P.B."/>
            <person name="Slot J.C."/>
        </authorList>
    </citation>
    <scope>NUCLEOTIDE SEQUENCE [LARGE SCALE GENOMIC DNA]</scope>
    <source>
        <strain evidence="2 3">SRW20</strain>
    </source>
</reference>
<organism evidence="2 3">
    <name type="scientific">Gymnopilus dilepis</name>
    <dbReference type="NCBI Taxonomy" id="231916"/>
    <lineage>
        <taxon>Eukaryota</taxon>
        <taxon>Fungi</taxon>
        <taxon>Dikarya</taxon>
        <taxon>Basidiomycota</taxon>
        <taxon>Agaricomycotina</taxon>
        <taxon>Agaricomycetes</taxon>
        <taxon>Agaricomycetidae</taxon>
        <taxon>Agaricales</taxon>
        <taxon>Agaricineae</taxon>
        <taxon>Hymenogastraceae</taxon>
        <taxon>Gymnopilus</taxon>
    </lineage>
</organism>
<evidence type="ECO:0000256" key="1">
    <source>
        <dbReference type="SAM" id="MobiDB-lite"/>
    </source>
</evidence>
<feature type="non-terminal residue" evidence="2">
    <location>
        <position position="1"/>
    </location>
</feature>
<accession>A0A409W6V1</accession>
<name>A0A409W6V1_9AGAR</name>
<dbReference type="Gene3D" id="2.130.10.10">
    <property type="entry name" value="YVTN repeat-like/Quinoprotein amine dehydrogenase"/>
    <property type="match status" value="1"/>
</dbReference>
<evidence type="ECO:0000313" key="3">
    <source>
        <dbReference type="Proteomes" id="UP000284706"/>
    </source>
</evidence>
<dbReference type="InterPro" id="IPR015943">
    <property type="entry name" value="WD40/YVTN_repeat-like_dom_sf"/>
</dbReference>
<dbReference type="SUPFAM" id="SSF50978">
    <property type="entry name" value="WD40 repeat-like"/>
    <property type="match status" value="1"/>
</dbReference>